<feature type="transmembrane region" description="Helical" evidence="1">
    <location>
        <begin position="7"/>
        <end position="29"/>
    </location>
</feature>
<keyword evidence="1" id="KW-0472">Membrane</keyword>
<evidence type="ECO:0000313" key="3">
    <source>
        <dbReference type="Proteomes" id="UP001176941"/>
    </source>
</evidence>
<keyword evidence="1" id="KW-0812">Transmembrane</keyword>
<protein>
    <submittedName>
        <fullName evidence="2">Uncharacterized protein</fullName>
    </submittedName>
</protein>
<evidence type="ECO:0000313" key="2">
    <source>
        <dbReference type="EMBL" id="CAI9156094.1"/>
    </source>
</evidence>
<accession>A0ABN8Y3B2</accession>
<reference evidence="2" key="1">
    <citation type="submission" date="2023-04" db="EMBL/GenBank/DDBJ databases">
        <authorList>
            <consortium name="ELIXIR-Norway"/>
        </authorList>
    </citation>
    <scope>NUCLEOTIDE SEQUENCE [LARGE SCALE GENOMIC DNA]</scope>
</reference>
<evidence type="ECO:0000256" key="1">
    <source>
        <dbReference type="SAM" id="Phobius"/>
    </source>
</evidence>
<name>A0ABN8Y3B2_RANTA</name>
<gene>
    <name evidence="2" type="ORF">MRATA1EN1_LOCUS5056</name>
</gene>
<dbReference type="Proteomes" id="UP001176941">
    <property type="component" value="Chromosome 13"/>
</dbReference>
<organism evidence="2 3">
    <name type="scientific">Rangifer tarandus platyrhynchus</name>
    <name type="common">Svalbard reindeer</name>
    <dbReference type="NCBI Taxonomy" id="3082113"/>
    <lineage>
        <taxon>Eukaryota</taxon>
        <taxon>Metazoa</taxon>
        <taxon>Chordata</taxon>
        <taxon>Craniata</taxon>
        <taxon>Vertebrata</taxon>
        <taxon>Euteleostomi</taxon>
        <taxon>Mammalia</taxon>
        <taxon>Eutheria</taxon>
        <taxon>Laurasiatheria</taxon>
        <taxon>Artiodactyla</taxon>
        <taxon>Ruminantia</taxon>
        <taxon>Pecora</taxon>
        <taxon>Cervidae</taxon>
        <taxon>Odocoileinae</taxon>
        <taxon>Rangifer</taxon>
    </lineage>
</organism>
<dbReference type="EMBL" id="OX459949">
    <property type="protein sequence ID" value="CAI9156094.1"/>
    <property type="molecule type" value="Genomic_DNA"/>
</dbReference>
<proteinExistence type="predicted"/>
<keyword evidence="3" id="KW-1185">Reference proteome</keyword>
<sequence>MCSDLYLLDFLLISFIIIVIIIIIIIIILSPASASLPPAQFRFLLNVIASPVPPVPHRWPSVSLGLFFVCVRVCFLACLPFASPPPPISPAPSVRLSVLPPDPFVFRRLVEKYDPTDCETEPPLQAKDFIMFRNL</sequence>
<keyword evidence="1" id="KW-1133">Transmembrane helix</keyword>